<dbReference type="Gene3D" id="3.30.30.10">
    <property type="entry name" value="Knottin, scorpion toxin-like"/>
    <property type="match status" value="1"/>
</dbReference>
<dbReference type="CDD" id="cd23106">
    <property type="entry name" value="neurotoxins_LC_scorpion"/>
    <property type="match status" value="1"/>
</dbReference>
<sequence length="92" mass="10440">MKQLLFLIVFVSMLLGVLGRNGYPIHGKKDGKDLTYECVFSNYCEKLCKGSNIKAKDGYCCLLSCYCFDITGDVTTSKISETTKKYCDWRIL</sequence>
<feature type="chain" id="PRO_5007523359" evidence="3">
    <location>
        <begin position="20"/>
        <end position="92"/>
    </location>
</feature>
<keyword evidence="3" id="KW-0732">Signal</keyword>
<keyword evidence="5" id="KW-0813">Transport</keyword>
<accession>A0A146CIR7</accession>
<comment type="subcellular location">
    <subcellularLocation>
        <location evidence="1">Secreted</location>
    </subcellularLocation>
</comment>
<evidence type="ECO:0000259" key="4">
    <source>
        <dbReference type="PROSITE" id="PS51863"/>
    </source>
</evidence>
<name>A0A146CIR7_MESEU</name>
<keyword evidence="5" id="KW-0406">Ion transport</keyword>
<evidence type="ECO:0000313" key="5">
    <source>
        <dbReference type="EMBL" id="AMX81455.1"/>
    </source>
</evidence>
<dbReference type="GO" id="GO:0005576">
    <property type="term" value="C:extracellular region"/>
    <property type="evidence" value="ECO:0007669"/>
    <property type="project" value="UniProtKB-SubCell"/>
</dbReference>
<protein>
    <submittedName>
        <fullName evidence="5">Sodium channel toxin meuNa8</fullName>
    </submittedName>
</protein>
<dbReference type="SUPFAM" id="SSF57095">
    <property type="entry name" value="Scorpion toxin-like"/>
    <property type="match status" value="1"/>
</dbReference>
<evidence type="ECO:0000256" key="3">
    <source>
        <dbReference type="SAM" id="SignalP"/>
    </source>
</evidence>
<feature type="domain" description="LCN-type CS-alpha/beta" evidence="4">
    <location>
        <begin position="20"/>
        <end position="88"/>
    </location>
</feature>
<dbReference type="AlphaFoldDB" id="A0A146CIR7"/>
<proteinExistence type="evidence at transcript level"/>
<reference evidence="5" key="1">
    <citation type="submission" date="2015-12" db="EMBL/GenBank/DDBJ databases">
        <title>Sodium channel toxins from venom gland of Iranian Mesobuthus eupeus.</title>
        <authorList>
            <person name="Baradaran M."/>
            <person name="Jalali A."/>
            <person name="Galehdari H."/>
            <person name="Naderi Soorki M."/>
        </authorList>
    </citation>
    <scope>NUCLEOTIDE SEQUENCE</scope>
    <source>
        <tissue evidence="5">Venom gland</tissue>
    </source>
</reference>
<evidence type="ECO:0000256" key="2">
    <source>
        <dbReference type="ARBA" id="ARBA00022525"/>
    </source>
</evidence>
<organism evidence="5">
    <name type="scientific">Mesobuthus eupeus</name>
    <name type="common">Lesser Asian scorpion</name>
    <name type="synonym">Buthus eupeus</name>
    <dbReference type="NCBI Taxonomy" id="34648"/>
    <lineage>
        <taxon>Eukaryota</taxon>
        <taxon>Metazoa</taxon>
        <taxon>Ecdysozoa</taxon>
        <taxon>Arthropoda</taxon>
        <taxon>Chelicerata</taxon>
        <taxon>Arachnida</taxon>
        <taxon>Scorpiones</taxon>
        <taxon>Buthida</taxon>
        <taxon>Buthoidea</taxon>
        <taxon>Buthidae</taxon>
        <taxon>Mesobuthus</taxon>
    </lineage>
</organism>
<dbReference type="InterPro" id="IPR044062">
    <property type="entry name" value="LCN-type_CS_alpha_beta_dom"/>
</dbReference>
<feature type="signal peptide" evidence="3">
    <location>
        <begin position="1"/>
        <end position="19"/>
    </location>
</feature>
<dbReference type="GO" id="GO:0008200">
    <property type="term" value="F:ion channel inhibitor activity"/>
    <property type="evidence" value="ECO:0007669"/>
    <property type="project" value="InterPro"/>
</dbReference>
<keyword evidence="2" id="KW-0964">Secreted</keyword>
<dbReference type="EMBL" id="KU316188">
    <property type="protein sequence ID" value="AMX81455.1"/>
    <property type="molecule type" value="mRNA"/>
</dbReference>
<dbReference type="InterPro" id="IPR036574">
    <property type="entry name" value="Scorpion_toxin-like_sf"/>
</dbReference>
<keyword evidence="5" id="KW-0407">Ion channel</keyword>
<dbReference type="SMR" id="A0A146CIR7"/>
<dbReference type="PROSITE" id="PS51863">
    <property type="entry name" value="LCN_CSAB"/>
    <property type="match status" value="1"/>
</dbReference>
<evidence type="ECO:0000256" key="1">
    <source>
        <dbReference type="ARBA" id="ARBA00004613"/>
    </source>
</evidence>
<dbReference type="GO" id="GO:0034220">
    <property type="term" value="P:monoatomic ion transmembrane transport"/>
    <property type="evidence" value="ECO:0007669"/>
    <property type="project" value="UniProtKB-KW"/>
</dbReference>